<evidence type="ECO:0000256" key="5">
    <source>
        <dbReference type="ARBA" id="ARBA00022989"/>
    </source>
</evidence>
<dbReference type="GO" id="GO:0016020">
    <property type="term" value="C:membrane"/>
    <property type="evidence" value="ECO:0007669"/>
    <property type="project" value="UniProtKB-SubCell"/>
</dbReference>
<evidence type="ECO:0000256" key="4">
    <source>
        <dbReference type="ARBA" id="ARBA00022801"/>
    </source>
</evidence>
<dbReference type="Pfam" id="PF01694">
    <property type="entry name" value="Rhomboid"/>
    <property type="match status" value="1"/>
</dbReference>
<dbReference type="STRING" id="139420.A0A371DCI9"/>
<dbReference type="GO" id="GO:0004252">
    <property type="term" value="F:serine-type endopeptidase activity"/>
    <property type="evidence" value="ECO:0007669"/>
    <property type="project" value="InterPro"/>
</dbReference>
<dbReference type="AlphaFoldDB" id="A0A371DCI9"/>
<feature type="transmembrane region" description="Helical" evidence="7">
    <location>
        <begin position="221"/>
        <end position="243"/>
    </location>
</feature>
<dbReference type="InterPro" id="IPR050925">
    <property type="entry name" value="Rhomboid_protease_S54"/>
</dbReference>
<keyword evidence="3 7" id="KW-0812">Transmembrane</keyword>
<keyword evidence="5 7" id="KW-1133">Transmembrane helix</keyword>
<keyword evidence="10" id="KW-1185">Reference proteome</keyword>
<dbReference type="OrthoDB" id="10260614at2759"/>
<gene>
    <name evidence="9" type="ORF">OH76DRAFT_1402722</name>
</gene>
<feature type="transmembrane region" description="Helical" evidence="7">
    <location>
        <begin position="368"/>
        <end position="389"/>
    </location>
</feature>
<accession>A0A371DCI9</accession>
<dbReference type="Gene3D" id="1.20.1540.10">
    <property type="entry name" value="Rhomboid-like"/>
    <property type="match status" value="1"/>
</dbReference>
<proteinExistence type="inferred from homology"/>
<reference evidence="9 10" key="1">
    <citation type="journal article" date="2018" name="Biotechnol. Biofuels">
        <title>Integrative visual omics of the white-rot fungus Polyporus brumalis exposes the biotechnological potential of its oxidative enzymes for delignifying raw plant biomass.</title>
        <authorList>
            <person name="Miyauchi S."/>
            <person name="Rancon A."/>
            <person name="Drula E."/>
            <person name="Hage H."/>
            <person name="Chaduli D."/>
            <person name="Favel A."/>
            <person name="Grisel S."/>
            <person name="Henrissat B."/>
            <person name="Herpoel-Gimbert I."/>
            <person name="Ruiz-Duenas F.J."/>
            <person name="Chevret D."/>
            <person name="Hainaut M."/>
            <person name="Lin J."/>
            <person name="Wang M."/>
            <person name="Pangilinan J."/>
            <person name="Lipzen A."/>
            <person name="Lesage-Meessen L."/>
            <person name="Navarro D."/>
            <person name="Riley R."/>
            <person name="Grigoriev I.V."/>
            <person name="Zhou S."/>
            <person name="Raouche S."/>
            <person name="Rosso M.N."/>
        </authorList>
    </citation>
    <scope>NUCLEOTIDE SEQUENCE [LARGE SCALE GENOMIC DNA]</scope>
    <source>
        <strain evidence="9 10">BRFM 1820</strain>
    </source>
</reference>
<name>A0A371DCI9_9APHY</name>
<dbReference type="InterPro" id="IPR035952">
    <property type="entry name" value="Rhomboid-like_sf"/>
</dbReference>
<dbReference type="PANTHER" id="PTHR43731">
    <property type="entry name" value="RHOMBOID PROTEASE"/>
    <property type="match status" value="1"/>
</dbReference>
<feature type="transmembrane region" description="Helical" evidence="7">
    <location>
        <begin position="337"/>
        <end position="356"/>
    </location>
</feature>
<evidence type="ECO:0000259" key="8">
    <source>
        <dbReference type="Pfam" id="PF01694"/>
    </source>
</evidence>
<evidence type="ECO:0000256" key="7">
    <source>
        <dbReference type="SAM" id="Phobius"/>
    </source>
</evidence>
<protein>
    <submittedName>
        <fullName evidence="9">Rhomboid-domain-containing protein</fullName>
    </submittedName>
</protein>
<evidence type="ECO:0000256" key="3">
    <source>
        <dbReference type="ARBA" id="ARBA00022692"/>
    </source>
</evidence>
<organism evidence="9 10">
    <name type="scientific">Lentinus brumalis</name>
    <dbReference type="NCBI Taxonomy" id="2498619"/>
    <lineage>
        <taxon>Eukaryota</taxon>
        <taxon>Fungi</taxon>
        <taxon>Dikarya</taxon>
        <taxon>Basidiomycota</taxon>
        <taxon>Agaricomycotina</taxon>
        <taxon>Agaricomycetes</taxon>
        <taxon>Polyporales</taxon>
        <taxon>Polyporaceae</taxon>
        <taxon>Lentinus</taxon>
    </lineage>
</organism>
<feature type="domain" description="Peptidase S54 rhomboid" evidence="8">
    <location>
        <begin position="207"/>
        <end position="410"/>
    </location>
</feature>
<evidence type="ECO:0000313" key="10">
    <source>
        <dbReference type="Proteomes" id="UP000256964"/>
    </source>
</evidence>
<evidence type="ECO:0000256" key="2">
    <source>
        <dbReference type="ARBA" id="ARBA00009045"/>
    </source>
</evidence>
<evidence type="ECO:0000256" key="6">
    <source>
        <dbReference type="ARBA" id="ARBA00023136"/>
    </source>
</evidence>
<dbReference type="SUPFAM" id="SSF144091">
    <property type="entry name" value="Rhomboid-like"/>
    <property type="match status" value="1"/>
</dbReference>
<evidence type="ECO:0000313" key="9">
    <source>
        <dbReference type="EMBL" id="RDX50269.1"/>
    </source>
</evidence>
<feature type="transmembrane region" description="Helical" evidence="7">
    <location>
        <begin position="263"/>
        <end position="285"/>
    </location>
</feature>
<comment type="subcellular location">
    <subcellularLocation>
        <location evidence="1">Membrane</location>
        <topology evidence="1">Multi-pass membrane protein</topology>
    </subcellularLocation>
</comment>
<keyword evidence="4" id="KW-0378">Hydrolase</keyword>
<dbReference type="GO" id="GO:0006465">
    <property type="term" value="P:signal peptide processing"/>
    <property type="evidence" value="ECO:0007669"/>
    <property type="project" value="TreeGrafter"/>
</dbReference>
<dbReference type="PANTHER" id="PTHR43731:SF14">
    <property type="entry name" value="PRESENILIN-ASSOCIATED RHOMBOID-LIKE PROTEIN, MITOCHONDRIAL"/>
    <property type="match status" value="1"/>
</dbReference>
<dbReference type="Proteomes" id="UP000256964">
    <property type="component" value="Unassembled WGS sequence"/>
</dbReference>
<comment type="similarity">
    <text evidence="2">Belongs to the peptidase S54 family.</text>
</comment>
<dbReference type="EMBL" id="KZ857400">
    <property type="protein sequence ID" value="RDX50269.1"/>
    <property type="molecule type" value="Genomic_DNA"/>
</dbReference>
<dbReference type="InterPro" id="IPR022764">
    <property type="entry name" value="Peptidase_S54_rhomboid_dom"/>
</dbReference>
<evidence type="ECO:0000256" key="1">
    <source>
        <dbReference type="ARBA" id="ARBA00004141"/>
    </source>
</evidence>
<keyword evidence="6 7" id="KW-0472">Membrane</keyword>
<sequence length="451" mass="50189">MLWTLRSPRAWSLPCRPPRSFTSPHSTRLARFVSESAPKHPSFVEEVAKTRPVPSFAETVRKVPIRNQILFTIAGTVGALTIGAHLTNYDLFKWWAYLRASPQGGYDKSRPPTSEELARVKYFAYGRDLQTALASLKSAIDPLPETMKAMLTYSYVQVFQPILNATEGKRMCWAIGAVNCVVWLAWRVPRWGPVMMRSFAHNPLSGRSYTLFTSMFSHESFFHLLFNCMALASFGAAAGQQLMLQFKKVEQERGAVSEASPKWHLLALFISAGLFSGLVSHIGHVRWQYPRLIARLQAASAARTASTAGVKAITTTVAETAPGATTKAAKAASEGHFSLGSSGAIYALFALTALGFPDAEITLVIPPWWPINIQTGFYTLVAIDLLGVLRGWRYLDHFAHLGGALFGVFWYKYGAEIWYTIRVWDLPAAFYLHGHGTRLLTPEEVQSRRRS</sequence>